<dbReference type="AlphaFoldDB" id="A0A091PGL0"/>
<sequence>FSQLQGSIKRKLEDDSSPASSGLPDVIFSNDSKRLCLDDVNLAMGQGANPNVACPEMQSSPFSTGHSTSSLGVAGHPVLLENNHMNGGGIGSPFSVPSNTEINQKGSIGGQNNNIVHYDEKGNSLQSVDQELQDLLEELTKMPDPSPNDLDLEKILCSKTEEPLGLTHSQPSINTTPKSSPQTSHLENHVANKDFSPGCNPTSGGSPQMRPSSAGANFQVPPSNKPAASPISTAAQSKQLKQLAASKQVSTTKQQVQAPSWPTMSPPGLSPPYRAGSSPHHQPFSPQNVMVSGMPANNLPGNNIQSPQNTLLSSMTSSSTPSNGPSPPYGSEKLSSPALNQQPFSPQSSMLPTLTAASLPANNIKSPQNNLVASMASTNTGPSPPYRPEKLSSPALHQQPFSPQGTLISNITPTSNPTSIQSSLFKSMTTNQSKNMNIIMQQPSSSLQTGLVNESPVSQDQFSFNNTKPLSHFASESATQKMSPLTAGQGQQSLIHYLQQQQQQPAAAQQSQQTSSSQFLQQQFRQLMQPHRVQRHMQPATVPSQSRQDQNSGIVARLQEPGSIPSGGSVPAPATVNGYTMRNHLLKQQIMKRQLMQVRCRMLHLTTMLLVFQEKQRQNMLGVTSEQRSLFAAQQINQFQAVQQPIPADCSQVMPAPPPNHRMLPSNPAMLQSTLGSGMAPATASQSSGTMVMIPHNPGKQQGIFTPNSDFNIPLRPSQNSLGMNCFSSGSLASHSATQQHLRQPSTPRIPNIYPNSSAQMWTPSAVPRMPNQSQMDTSVQQFSSNALFSKQSARPSAPGSQQFSQQAVVPPNQIAPGVQVRQMQKLNMGQSGQSLSSMSNQNLRHNLTRGPLPAMNVMKSTPQGVSSFNQLNPAPSLGPPSYPSTGQPPDAFNRMSSAAELPQYDFVPQQHSNSIMPANCSDTDFLDSLMKNSSSNDEEWLNNLTMIDDILGQHAQSSGHV</sequence>
<keyword evidence="3" id="KW-1185">Reference proteome</keyword>
<feature type="region of interest" description="Disordered" evidence="1">
    <location>
        <begin position="789"/>
        <end position="808"/>
    </location>
</feature>
<feature type="compositionally biased region" description="Polar residues" evidence="1">
    <location>
        <begin position="299"/>
        <end position="312"/>
    </location>
</feature>
<name>A0A091PGL0_APAVI</name>
<feature type="region of interest" description="Disordered" evidence="1">
    <location>
        <begin position="862"/>
        <end position="884"/>
    </location>
</feature>
<feature type="compositionally biased region" description="Polar residues" evidence="1">
    <location>
        <begin position="862"/>
        <end position="874"/>
    </location>
</feature>
<feature type="region of interest" description="Disordered" evidence="1">
    <location>
        <begin position="531"/>
        <end position="552"/>
    </location>
</feature>
<feature type="compositionally biased region" description="Low complexity" evidence="1">
    <location>
        <begin position="313"/>
        <end position="323"/>
    </location>
</feature>
<evidence type="ECO:0000313" key="3">
    <source>
        <dbReference type="Proteomes" id="UP000054244"/>
    </source>
</evidence>
<protein>
    <submittedName>
        <fullName evidence="2">Mastermind-like domain-containing protein 1</fullName>
    </submittedName>
</protein>
<feature type="region of interest" description="Disordered" evidence="1">
    <location>
        <begin position="1"/>
        <end position="25"/>
    </location>
</feature>
<gene>
    <name evidence="2" type="ORF">N311_11608</name>
</gene>
<feature type="compositionally biased region" description="Polar residues" evidence="1">
    <location>
        <begin position="249"/>
        <end position="263"/>
    </location>
</feature>
<feature type="region of interest" description="Disordered" evidence="1">
    <location>
        <begin position="446"/>
        <end position="468"/>
    </location>
</feature>
<feature type="compositionally biased region" description="Polar residues" evidence="1">
    <location>
        <begin position="541"/>
        <end position="552"/>
    </location>
</feature>
<dbReference type="PANTHER" id="PTHR15275:SF0">
    <property type="entry name" value="MASTERMIND-LIKE DOMAIN-CONTAINING PROTEIN 1"/>
    <property type="match status" value="1"/>
</dbReference>
<feature type="compositionally biased region" description="Polar residues" evidence="1">
    <location>
        <begin position="167"/>
        <end position="185"/>
    </location>
</feature>
<feature type="non-terminal residue" evidence="2">
    <location>
        <position position="962"/>
    </location>
</feature>
<dbReference type="GO" id="GO:0006357">
    <property type="term" value="P:regulation of transcription by RNA polymerase II"/>
    <property type="evidence" value="ECO:0007669"/>
    <property type="project" value="TreeGrafter"/>
</dbReference>
<accession>A0A091PGL0</accession>
<dbReference type="PANTHER" id="PTHR15275">
    <property type="entry name" value="CG1 PROTEIN/F18"/>
    <property type="match status" value="1"/>
</dbReference>
<feature type="region of interest" description="Disordered" evidence="1">
    <location>
        <begin position="164"/>
        <end position="350"/>
    </location>
</feature>
<feature type="region of interest" description="Disordered" evidence="1">
    <location>
        <begin position="373"/>
        <end position="393"/>
    </location>
</feature>
<evidence type="ECO:0000313" key="2">
    <source>
        <dbReference type="EMBL" id="KFP90610.1"/>
    </source>
</evidence>
<feature type="compositionally biased region" description="Polar residues" evidence="1">
    <location>
        <begin position="95"/>
        <end position="108"/>
    </location>
</feature>
<proteinExistence type="predicted"/>
<organism evidence="2 3">
    <name type="scientific">Apaloderma vittatum</name>
    <name type="common">Bar-tailed trogon</name>
    <dbReference type="NCBI Taxonomy" id="57397"/>
    <lineage>
        <taxon>Eukaryota</taxon>
        <taxon>Metazoa</taxon>
        <taxon>Chordata</taxon>
        <taxon>Craniata</taxon>
        <taxon>Vertebrata</taxon>
        <taxon>Euteleostomi</taxon>
        <taxon>Archelosauria</taxon>
        <taxon>Archosauria</taxon>
        <taxon>Dinosauria</taxon>
        <taxon>Saurischia</taxon>
        <taxon>Theropoda</taxon>
        <taxon>Coelurosauria</taxon>
        <taxon>Aves</taxon>
        <taxon>Neognathae</taxon>
        <taxon>Neoaves</taxon>
        <taxon>Telluraves</taxon>
        <taxon>Coraciimorphae</taxon>
        <taxon>Trogoniformes</taxon>
        <taxon>Trogonidae</taxon>
        <taxon>Apaloderma</taxon>
    </lineage>
</organism>
<feature type="region of interest" description="Disordered" evidence="1">
    <location>
        <begin position="89"/>
        <end position="108"/>
    </location>
</feature>
<feature type="compositionally biased region" description="Polar residues" evidence="1">
    <location>
        <begin position="333"/>
        <end position="350"/>
    </location>
</feature>
<dbReference type="GO" id="GO:0016604">
    <property type="term" value="C:nuclear body"/>
    <property type="evidence" value="ECO:0007669"/>
    <property type="project" value="TreeGrafter"/>
</dbReference>
<reference evidence="2 3" key="1">
    <citation type="submission" date="2014-04" db="EMBL/GenBank/DDBJ databases">
        <title>Genome evolution of avian class.</title>
        <authorList>
            <person name="Zhang G."/>
            <person name="Li C."/>
        </authorList>
    </citation>
    <scope>NUCLEOTIDE SEQUENCE [LARGE SCALE GENOMIC DNA]</scope>
    <source>
        <strain evidence="2">BGI_N311</strain>
    </source>
</reference>
<evidence type="ECO:0000256" key="1">
    <source>
        <dbReference type="SAM" id="MobiDB-lite"/>
    </source>
</evidence>
<dbReference type="Proteomes" id="UP000054244">
    <property type="component" value="Unassembled WGS sequence"/>
</dbReference>
<dbReference type="EMBL" id="KL388049">
    <property type="protein sequence ID" value="KFP90610.1"/>
    <property type="molecule type" value="Genomic_DNA"/>
</dbReference>
<feature type="non-terminal residue" evidence="2">
    <location>
        <position position="1"/>
    </location>
</feature>
<feature type="compositionally biased region" description="Low complexity" evidence="1">
    <location>
        <begin position="234"/>
        <end position="248"/>
    </location>
</feature>
<feature type="compositionally biased region" description="Polar residues" evidence="1">
    <location>
        <begin position="199"/>
        <end position="222"/>
    </location>
</feature>
<dbReference type="InterPro" id="IPR026131">
    <property type="entry name" value="MAMLD1"/>
</dbReference>